<keyword evidence="2 3" id="KW-0175">Coiled coil</keyword>
<sequence>MYMPWSTESSSKKQSKKKSNTIKGLTGAMFLSLMLSGCSLFPVEEVDEIVPIVAPPTSTQKPEYEVKRETMEISVRGNGRLMAAREEALYFSESTLPISEINVEVGQEVNAGDVLVRLDTRDLEYQIQNSEFDMKLAELQMIEMLRAEEANDNSIELERATMEFEKQKLAHQQLLEQVQGSTIVAPFSGEVIAVRKKVGDPVEAFQPVIVLADSGDLKVTISSFSRNDLAEIAIGMPATVRISGTNEDLIGEIISLPQEEDEDEENNVNRETYVTIGVDQLPEGLRRGMSLDARVVTLRKENVLTIQGGALRTYNNRHYVQVRDENGRRDVDIEIGLQTPTQIEVISGLEEGQIVIGR</sequence>
<dbReference type="Gene3D" id="2.40.50.100">
    <property type="match status" value="1"/>
</dbReference>
<dbReference type="SUPFAM" id="SSF111369">
    <property type="entry name" value="HlyD-like secretion proteins"/>
    <property type="match status" value="1"/>
</dbReference>
<feature type="domain" description="Multidrug resistance protein MdtA-like barrel-sandwich hybrid" evidence="4">
    <location>
        <begin position="98"/>
        <end position="207"/>
    </location>
</feature>
<dbReference type="Proteomes" id="UP001235840">
    <property type="component" value="Unassembled WGS sequence"/>
</dbReference>
<comment type="subcellular location">
    <subcellularLocation>
        <location evidence="1">Cell envelope</location>
    </subcellularLocation>
</comment>
<comment type="caution">
    <text evidence="5">The sequence shown here is derived from an EMBL/GenBank/DDBJ whole genome shotgun (WGS) entry which is preliminary data.</text>
</comment>
<protein>
    <submittedName>
        <fullName evidence="5">Macrolide-specific efflux system membrane fusion protein</fullName>
    </submittedName>
</protein>
<dbReference type="PANTHER" id="PTHR32347">
    <property type="entry name" value="EFFLUX SYSTEM COMPONENT YKNX-RELATED"/>
    <property type="match status" value="1"/>
</dbReference>
<evidence type="ECO:0000256" key="1">
    <source>
        <dbReference type="ARBA" id="ARBA00004196"/>
    </source>
</evidence>
<evidence type="ECO:0000256" key="2">
    <source>
        <dbReference type="ARBA" id="ARBA00023054"/>
    </source>
</evidence>
<accession>A0ABT9W2A6</accession>
<dbReference type="InterPro" id="IPR050465">
    <property type="entry name" value="UPF0194_transport"/>
</dbReference>
<keyword evidence="6" id="KW-1185">Reference proteome</keyword>
<dbReference type="EMBL" id="JAUSTY010000015">
    <property type="protein sequence ID" value="MDQ0167379.1"/>
    <property type="molecule type" value="Genomic_DNA"/>
</dbReference>
<evidence type="ECO:0000313" key="5">
    <source>
        <dbReference type="EMBL" id="MDQ0167379.1"/>
    </source>
</evidence>
<evidence type="ECO:0000313" key="6">
    <source>
        <dbReference type="Proteomes" id="UP001235840"/>
    </source>
</evidence>
<name>A0ABT9W2A6_9BACI</name>
<proteinExistence type="predicted"/>
<evidence type="ECO:0000259" key="4">
    <source>
        <dbReference type="Pfam" id="PF25917"/>
    </source>
</evidence>
<dbReference type="PANTHER" id="PTHR32347:SF14">
    <property type="entry name" value="EFFLUX SYSTEM COMPONENT YKNX-RELATED"/>
    <property type="match status" value="1"/>
</dbReference>
<feature type="coiled-coil region" evidence="3">
    <location>
        <begin position="147"/>
        <end position="177"/>
    </location>
</feature>
<evidence type="ECO:0000256" key="3">
    <source>
        <dbReference type="SAM" id="Coils"/>
    </source>
</evidence>
<organism evidence="5 6">
    <name type="scientific">Caldalkalibacillus horti</name>
    <dbReference type="NCBI Taxonomy" id="77523"/>
    <lineage>
        <taxon>Bacteria</taxon>
        <taxon>Bacillati</taxon>
        <taxon>Bacillota</taxon>
        <taxon>Bacilli</taxon>
        <taxon>Bacillales</taxon>
        <taxon>Bacillaceae</taxon>
        <taxon>Caldalkalibacillus</taxon>
    </lineage>
</organism>
<dbReference type="Gene3D" id="2.40.420.20">
    <property type="match status" value="1"/>
</dbReference>
<gene>
    <name evidence="5" type="ORF">J2S11_003304</name>
</gene>
<dbReference type="InterPro" id="IPR058625">
    <property type="entry name" value="MdtA-like_BSH"/>
</dbReference>
<dbReference type="Pfam" id="PF25917">
    <property type="entry name" value="BSH_RND"/>
    <property type="match status" value="1"/>
</dbReference>
<reference evidence="5 6" key="1">
    <citation type="submission" date="2023-07" db="EMBL/GenBank/DDBJ databases">
        <title>Genomic Encyclopedia of Type Strains, Phase IV (KMG-IV): sequencing the most valuable type-strain genomes for metagenomic binning, comparative biology and taxonomic classification.</title>
        <authorList>
            <person name="Goeker M."/>
        </authorList>
    </citation>
    <scope>NUCLEOTIDE SEQUENCE [LARGE SCALE GENOMIC DNA]</scope>
    <source>
        <strain evidence="5 6">DSM 12751</strain>
    </source>
</reference>